<dbReference type="Gene3D" id="1.10.357.10">
    <property type="entry name" value="Tetracycline Repressor, domain 2"/>
    <property type="match status" value="1"/>
</dbReference>
<comment type="caution">
    <text evidence="1">The sequence shown here is derived from an EMBL/GenBank/DDBJ whole genome shotgun (WGS) entry which is preliminary data.</text>
</comment>
<evidence type="ECO:0000313" key="2">
    <source>
        <dbReference type="Proteomes" id="UP001344906"/>
    </source>
</evidence>
<proteinExistence type="predicted"/>
<dbReference type="EMBL" id="BSRI01000002">
    <property type="protein sequence ID" value="GLV59903.1"/>
    <property type="molecule type" value="Genomic_DNA"/>
</dbReference>
<keyword evidence="2" id="KW-1185">Reference proteome</keyword>
<reference evidence="1 2" key="1">
    <citation type="submission" date="2023-02" db="EMBL/GenBank/DDBJ databases">
        <title>Dictyobacter halimunensis sp. nov., a new member of the class Ktedonobacteria from forest soil in a geothermal area.</title>
        <authorList>
            <person name="Rachmania M.K."/>
            <person name="Ningsih F."/>
            <person name="Sakai Y."/>
            <person name="Yabe S."/>
            <person name="Yokota A."/>
            <person name="Sjamsuridzal W."/>
        </authorList>
    </citation>
    <scope>NUCLEOTIDE SEQUENCE [LARGE SCALE GENOMIC DNA]</scope>
    <source>
        <strain evidence="1 2">S3.2.2.5</strain>
    </source>
</reference>
<accession>A0ABQ6G533</accession>
<evidence type="ECO:0008006" key="3">
    <source>
        <dbReference type="Google" id="ProtNLM"/>
    </source>
</evidence>
<dbReference type="RefSeq" id="WP_338256761.1">
    <property type="nucleotide sequence ID" value="NZ_BSRI01000002.1"/>
</dbReference>
<sequence length="90" mass="9951">MPESAVCENVVVDVIRRVFESRSWPQDHLAEKVNIVWSTAHGLVTLTMADRIIGGQSEAMHLLEQSIQDSLLAWEHAAPTSAPGTSSERR</sequence>
<name>A0ABQ6G533_9CHLR</name>
<gene>
    <name evidence="1" type="ORF">KDH_67270</name>
</gene>
<evidence type="ECO:0000313" key="1">
    <source>
        <dbReference type="EMBL" id="GLV59903.1"/>
    </source>
</evidence>
<protein>
    <recommendedName>
        <fullName evidence="3">Tetracyclin repressor-like C-terminal domain-containing protein</fullName>
    </recommendedName>
</protein>
<dbReference type="Proteomes" id="UP001344906">
    <property type="component" value="Unassembled WGS sequence"/>
</dbReference>
<organism evidence="1 2">
    <name type="scientific">Dictyobacter halimunensis</name>
    <dbReference type="NCBI Taxonomy" id="3026934"/>
    <lineage>
        <taxon>Bacteria</taxon>
        <taxon>Bacillati</taxon>
        <taxon>Chloroflexota</taxon>
        <taxon>Ktedonobacteria</taxon>
        <taxon>Ktedonobacterales</taxon>
        <taxon>Dictyobacteraceae</taxon>
        <taxon>Dictyobacter</taxon>
    </lineage>
</organism>